<keyword evidence="2" id="KW-1185">Reference proteome</keyword>
<reference evidence="1" key="1">
    <citation type="submission" date="2021-06" db="EMBL/GenBank/DDBJ databases">
        <title>Comparative genomics, transcriptomics and evolutionary studies reveal genomic signatures of adaptation to plant cell wall in hemibiotrophic fungi.</title>
        <authorList>
            <consortium name="DOE Joint Genome Institute"/>
            <person name="Baroncelli R."/>
            <person name="Diaz J.F."/>
            <person name="Benocci T."/>
            <person name="Peng M."/>
            <person name="Battaglia E."/>
            <person name="Haridas S."/>
            <person name="Andreopoulos W."/>
            <person name="Labutti K."/>
            <person name="Pangilinan J."/>
            <person name="Floch G.L."/>
            <person name="Makela M.R."/>
            <person name="Henrissat B."/>
            <person name="Grigoriev I.V."/>
            <person name="Crouch J.A."/>
            <person name="De Vries R.P."/>
            <person name="Sukno S.A."/>
            <person name="Thon M.R."/>
        </authorList>
    </citation>
    <scope>NUCLEOTIDE SEQUENCE</scope>
    <source>
        <strain evidence="1">CBS 102054</strain>
    </source>
</reference>
<evidence type="ECO:0000313" key="1">
    <source>
        <dbReference type="EMBL" id="KAK1640824.1"/>
    </source>
</evidence>
<sequence>MVVLRIPRRVSVVSLMLSSVRTQWHKVRCYRAGWADGNSEETREGVENLPCFRASPRRWSLETYRKRNIRWF</sequence>
<gene>
    <name evidence="1" type="ORF">BDP81DRAFT_417495</name>
</gene>
<dbReference type="Proteomes" id="UP001243989">
    <property type="component" value="Unassembled WGS sequence"/>
</dbReference>
<organism evidence="1 2">
    <name type="scientific">Colletotrichum phormii</name>
    <dbReference type="NCBI Taxonomy" id="359342"/>
    <lineage>
        <taxon>Eukaryota</taxon>
        <taxon>Fungi</taxon>
        <taxon>Dikarya</taxon>
        <taxon>Ascomycota</taxon>
        <taxon>Pezizomycotina</taxon>
        <taxon>Sordariomycetes</taxon>
        <taxon>Hypocreomycetidae</taxon>
        <taxon>Glomerellales</taxon>
        <taxon>Glomerellaceae</taxon>
        <taxon>Colletotrichum</taxon>
        <taxon>Colletotrichum acutatum species complex</taxon>
    </lineage>
</organism>
<dbReference type="EMBL" id="JAHMHQ010000003">
    <property type="protein sequence ID" value="KAK1640824.1"/>
    <property type="molecule type" value="Genomic_DNA"/>
</dbReference>
<dbReference type="RefSeq" id="XP_060449431.1">
    <property type="nucleotide sequence ID" value="XM_060589626.1"/>
</dbReference>
<proteinExistence type="predicted"/>
<evidence type="ECO:0000313" key="2">
    <source>
        <dbReference type="Proteomes" id="UP001243989"/>
    </source>
</evidence>
<dbReference type="AlphaFoldDB" id="A0AAJ0EJA2"/>
<protein>
    <submittedName>
        <fullName evidence="1">Uncharacterized protein</fullName>
    </submittedName>
</protein>
<name>A0AAJ0EJA2_9PEZI</name>
<comment type="caution">
    <text evidence="1">The sequence shown here is derived from an EMBL/GenBank/DDBJ whole genome shotgun (WGS) entry which is preliminary data.</text>
</comment>
<accession>A0AAJ0EJA2</accession>
<dbReference type="GeneID" id="85474488"/>